<protein>
    <submittedName>
        <fullName evidence="3">Conjugative transposon protein TcpC</fullName>
    </submittedName>
</protein>
<dbReference type="RefSeq" id="WP_142257980.1">
    <property type="nucleotide sequence ID" value="NZ_BMPV01000004.1"/>
</dbReference>
<keyword evidence="2" id="KW-1133">Transmembrane helix</keyword>
<reference evidence="3 4" key="1">
    <citation type="submission" date="2019-06" db="EMBL/GenBank/DDBJ databases">
        <title>Sequencing the genomes of 1000 actinobacteria strains.</title>
        <authorList>
            <person name="Klenk H.-P."/>
        </authorList>
    </citation>
    <scope>NUCLEOTIDE SEQUENCE [LARGE SCALE GENOMIC DNA]</scope>
    <source>
        <strain evidence="3 4">DSM 43186</strain>
    </source>
</reference>
<evidence type="ECO:0000313" key="4">
    <source>
        <dbReference type="Proteomes" id="UP000319213"/>
    </source>
</evidence>
<sequence>MARRSTVQQVAGDHEQSAYPSPDLDLVPRGRRGRRLRWSGSGGRWLVWIGRAVLWALIIVILFNGVRAPFERFTQGEPAPAEPTATPGAGFPTEQAVSFANQFAAAYLNFDAANPAVRAQKLKPFLPEAAHDQFGWNGFGRMQVVGIQLSHVEVQDANNGVITFMVHSGERRWLFSVPVYARDGRFVVSQRPALLPAPGPAELPPAPQTEQDEATAAELTPQLKGFFEAFASGDAEQLRRYVAAGVDIQGFNGAFTLAQLKQVIVPPGGNTRSVTAIVVWAIPASTPTADPAAQPTDAPVDPPGALEQAYRLTVEKQGDKWFVKDVRGASRAVE</sequence>
<gene>
    <name evidence="3" type="ORF">FHX40_0355</name>
</gene>
<dbReference type="InterPro" id="IPR035628">
    <property type="entry name" value="TcpC_C"/>
</dbReference>
<dbReference type="OrthoDB" id="4084447at2"/>
<keyword evidence="4" id="KW-1185">Reference proteome</keyword>
<comment type="caution">
    <text evidence="3">The sequence shown here is derived from an EMBL/GenBank/DDBJ whole genome shotgun (WGS) entry which is preliminary data.</text>
</comment>
<name>A0A543IT38_9ACTN</name>
<dbReference type="Proteomes" id="UP000319213">
    <property type="component" value="Unassembled WGS sequence"/>
</dbReference>
<evidence type="ECO:0000256" key="2">
    <source>
        <dbReference type="SAM" id="Phobius"/>
    </source>
</evidence>
<feature type="region of interest" description="Disordered" evidence="1">
    <location>
        <begin position="1"/>
        <end position="24"/>
    </location>
</feature>
<dbReference type="Pfam" id="PF12642">
    <property type="entry name" value="TpcC"/>
    <property type="match status" value="1"/>
</dbReference>
<proteinExistence type="predicted"/>
<evidence type="ECO:0000313" key="3">
    <source>
        <dbReference type="EMBL" id="TQM73702.1"/>
    </source>
</evidence>
<evidence type="ECO:0000256" key="1">
    <source>
        <dbReference type="SAM" id="MobiDB-lite"/>
    </source>
</evidence>
<dbReference type="InterPro" id="IPR024735">
    <property type="entry name" value="TcpC"/>
</dbReference>
<dbReference type="Gene3D" id="3.10.450.540">
    <property type="match status" value="1"/>
</dbReference>
<dbReference type="CDD" id="cd16428">
    <property type="entry name" value="TcpC_C"/>
    <property type="match status" value="1"/>
</dbReference>
<organism evidence="3 4">
    <name type="scientific">Thermopolyspora flexuosa</name>
    <dbReference type="NCBI Taxonomy" id="103836"/>
    <lineage>
        <taxon>Bacteria</taxon>
        <taxon>Bacillati</taxon>
        <taxon>Actinomycetota</taxon>
        <taxon>Actinomycetes</taxon>
        <taxon>Streptosporangiales</taxon>
        <taxon>Streptosporangiaceae</taxon>
        <taxon>Thermopolyspora</taxon>
    </lineage>
</organism>
<keyword evidence="2" id="KW-0812">Transmembrane</keyword>
<dbReference type="EMBL" id="VFPQ01000001">
    <property type="protein sequence ID" value="TQM73702.1"/>
    <property type="molecule type" value="Genomic_DNA"/>
</dbReference>
<accession>A0A543IT38</accession>
<keyword evidence="2" id="KW-0472">Membrane</keyword>
<dbReference type="CDD" id="cd16386">
    <property type="entry name" value="TcpC_N"/>
    <property type="match status" value="1"/>
</dbReference>
<feature type="transmembrane region" description="Helical" evidence="2">
    <location>
        <begin position="45"/>
        <end position="66"/>
    </location>
</feature>
<dbReference type="AlphaFoldDB" id="A0A543IT38"/>